<organism evidence="3 4">
    <name type="scientific">Macrophomina phaseolina</name>
    <dbReference type="NCBI Taxonomy" id="35725"/>
    <lineage>
        <taxon>Eukaryota</taxon>
        <taxon>Fungi</taxon>
        <taxon>Dikarya</taxon>
        <taxon>Ascomycota</taxon>
        <taxon>Pezizomycotina</taxon>
        <taxon>Dothideomycetes</taxon>
        <taxon>Dothideomycetes incertae sedis</taxon>
        <taxon>Botryosphaeriales</taxon>
        <taxon>Botryosphaeriaceae</taxon>
        <taxon>Macrophomina</taxon>
    </lineage>
</organism>
<dbReference type="InterPro" id="IPR051330">
    <property type="entry name" value="Phosphatase_reg/MetRdx"/>
</dbReference>
<dbReference type="SUPFAM" id="SSF55781">
    <property type="entry name" value="GAF domain-like"/>
    <property type="match status" value="1"/>
</dbReference>
<dbReference type="PROSITE" id="PS01320">
    <property type="entry name" value="UPF0067"/>
    <property type="match status" value="1"/>
</dbReference>
<evidence type="ECO:0000256" key="1">
    <source>
        <dbReference type="ARBA" id="ARBA00038454"/>
    </source>
</evidence>
<reference evidence="3 4" key="1">
    <citation type="journal article" date="2021" name="Nat. Commun.">
        <title>Genetic determinants of endophytism in the Arabidopsis root mycobiome.</title>
        <authorList>
            <person name="Mesny F."/>
            <person name="Miyauchi S."/>
            <person name="Thiergart T."/>
            <person name="Pickel B."/>
            <person name="Atanasova L."/>
            <person name="Karlsson M."/>
            <person name="Huettel B."/>
            <person name="Barry K.W."/>
            <person name="Haridas S."/>
            <person name="Chen C."/>
            <person name="Bauer D."/>
            <person name="Andreopoulos W."/>
            <person name="Pangilinan J."/>
            <person name="LaButti K."/>
            <person name="Riley R."/>
            <person name="Lipzen A."/>
            <person name="Clum A."/>
            <person name="Drula E."/>
            <person name="Henrissat B."/>
            <person name="Kohler A."/>
            <person name="Grigoriev I.V."/>
            <person name="Martin F.M."/>
            <person name="Hacquard S."/>
        </authorList>
    </citation>
    <scope>NUCLEOTIDE SEQUENCE [LARGE SCALE GENOMIC DNA]</scope>
    <source>
        <strain evidence="3 4">MPI-SDFR-AT-0080</strain>
    </source>
</reference>
<evidence type="ECO:0000313" key="3">
    <source>
        <dbReference type="EMBL" id="KAH7050184.1"/>
    </source>
</evidence>
<feature type="domain" description="GAF" evidence="2">
    <location>
        <begin position="122"/>
        <end position="230"/>
    </location>
</feature>
<dbReference type="InterPro" id="IPR003018">
    <property type="entry name" value="GAF"/>
</dbReference>
<proteinExistence type="inferred from homology"/>
<protein>
    <submittedName>
        <fullName evidence="3">GAF domain-like protein</fullName>
    </submittedName>
</protein>
<comment type="caution">
    <text evidence="3">The sequence shown here is derived from an EMBL/GenBank/DDBJ whole genome shotgun (WGS) entry which is preliminary data.</text>
</comment>
<accession>A0ABQ8GAQ8</accession>
<keyword evidence="4" id="KW-1185">Reference proteome</keyword>
<dbReference type="InterPro" id="IPR000614">
    <property type="entry name" value="FRMsr_CS"/>
</dbReference>
<dbReference type="Pfam" id="PF13185">
    <property type="entry name" value="GAF_2"/>
    <property type="match status" value="1"/>
</dbReference>
<dbReference type="PANTHER" id="PTHR21021:SF15">
    <property type="entry name" value="FREE METHIONINE-R-SULFOXIDE REDUCTASE"/>
    <property type="match status" value="1"/>
</dbReference>
<dbReference type="EMBL" id="JAGTJR010000013">
    <property type="protein sequence ID" value="KAH7050184.1"/>
    <property type="molecule type" value="Genomic_DNA"/>
</dbReference>
<evidence type="ECO:0000313" key="4">
    <source>
        <dbReference type="Proteomes" id="UP000774617"/>
    </source>
</evidence>
<dbReference type="PANTHER" id="PTHR21021">
    <property type="entry name" value="GAF/PUTATIVE CYTOSKELETAL PROTEIN"/>
    <property type="match status" value="1"/>
</dbReference>
<gene>
    <name evidence="3" type="ORF">B0J12DRAFT_710831</name>
</gene>
<evidence type="ECO:0000259" key="2">
    <source>
        <dbReference type="Pfam" id="PF13185"/>
    </source>
</evidence>
<dbReference type="Gene3D" id="3.30.450.40">
    <property type="match status" value="1"/>
</dbReference>
<dbReference type="InterPro" id="IPR029016">
    <property type="entry name" value="GAF-like_dom_sf"/>
</dbReference>
<name>A0ABQ8GAQ8_9PEZI</name>
<dbReference type="Proteomes" id="UP000774617">
    <property type="component" value="Unassembled WGS sequence"/>
</dbReference>
<comment type="similarity">
    <text evidence="1">Belongs to the free Met sulfoxide reductase family.</text>
</comment>
<sequence>MFPSLHVNGAPRPTDLFRDKVHAESSTFAAGLTKAEVYGQVLEQAKALMDGQRNWVRFWRISCSLSSKVWYAPAPASLPPPPPPPPPQPRPLAVTPNTANVASLLWHAFHSLPAPSSAVNWAGFYVLDPAAPEQLILGPFQGMVACQTIRFGKGVCGAAASTQQTQLVPDVEQFPGHIACDGASKSEIVVPIVQKGKTVAIIDIDCAELEGFTEEDKKYLEDLAALLAEACDF</sequence>